<evidence type="ECO:0000256" key="8">
    <source>
        <dbReference type="ARBA" id="ARBA00022801"/>
    </source>
</evidence>
<organism evidence="13 14">
    <name type="scientific">Amphibalanus amphitrite</name>
    <name type="common">Striped barnacle</name>
    <name type="synonym">Balanus amphitrite</name>
    <dbReference type="NCBI Taxonomy" id="1232801"/>
    <lineage>
        <taxon>Eukaryota</taxon>
        <taxon>Metazoa</taxon>
        <taxon>Ecdysozoa</taxon>
        <taxon>Arthropoda</taxon>
        <taxon>Crustacea</taxon>
        <taxon>Multicrustacea</taxon>
        <taxon>Cirripedia</taxon>
        <taxon>Thoracica</taxon>
        <taxon>Thoracicalcarea</taxon>
        <taxon>Balanomorpha</taxon>
        <taxon>Balanoidea</taxon>
        <taxon>Balanidae</taxon>
        <taxon>Amphibalaninae</taxon>
        <taxon>Amphibalanus</taxon>
    </lineage>
</organism>
<accession>A0A6A4X808</accession>
<dbReference type="SUPFAM" id="SSF53098">
    <property type="entry name" value="Ribonuclease H-like"/>
    <property type="match status" value="1"/>
</dbReference>
<dbReference type="AlphaFoldDB" id="A0A6A4X808"/>
<keyword evidence="14" id="KW-1185">Reference proteome</keyword>
<comment type="caution">
    <text evidence="10">Lacks conserved residue(s) required for the propagation of feature annotation.</text>
</comment>
<evidence type="ECO:0000313" key="13">
    <source>
        <dbReference type="EMBL" id="KAF0314393.1"/>
    </source>
</evidence>
<gene>
    <name evidence="13" type="primary">Rnaseh2a_1</name>
    <name evidence="13" type="ORF">FJT64_015144</name>
</gene>
<dbReference type="InterPro" id="IPR012337">
    <property type="entry name" value="RNaseH-like_sf"/>
</dbReference>
<sequence>MSYRGALASELYEVPRGQTVTAYYYVNEVLEKTDATKMLSRWRDFLVAQQLINDNYQTRNRQESRVLLLATVQVPADIQDFQFLPDRLKIFVTVGRGGWAAALTALPDLELQQLGVQLPPPAPVLHLPPAPAPSVQYAGSSLISAESQQTIDEIESLPDLHQLLTPSPRPLPLSPSCLPELPDLDSILGRSSSANWPEASTEPAKYNLNWMSHDAAIALISRAREAGVNVTQVFVDTVGPPEKYQAKLEARFPGLQITVSKKADALFPTVSAASICAKVVRDRALETWRCPETVPMDVTKLGSGYPADPQTKRFLAEGMDPVFGFPSLVRFSWSTCQTLLDKSAVGVQWEESDEEIDEAAQNTPSVASFFGGGSAQRHVFFTECRLKPAAPL</sequence>
<comment type="similarity">
    <text evidence="4">Belongs to the RNase HII family. Eukaryotic subfamily.</text>
</comment>
<dbReference type="InterPro" id="IPR024567">
    <property type="entry name" value="RNase_HII/HIII_dom"/>
</dbReference>
<keyword evidence="8 11" id="KW-0378">Hydrolase</keyword>
<dbReference type="PANTHER" id="PTHR10954:SF7">
    <property type="entry name" value="RIBONUCLEASE H2 SUBUNIT A"/>
    <property type="match status" value="1"/>
</dbReference>
<dbReference type="InterPro" id="IPR036397">
    <property type="entry name" value="RNaseH_sf"/>
</dbReference>
<dbReference type="GO" id="GO:0043137">
    <property type="term" value="P:DNA replication, removal of RNA primer"/>
    <property type="evidence" value="ECO:0007669"/>
    <property type="project" value="TreeGrafter"/>
</dbReference>
<evidence type="ECO:0000313" key="14">
    <source>
        <dbReference type="Proteomes" id="UP000440578"/>
    </source>
</evidence>
<keyword evidence="6" id="KW-0479">Metal-binding</keyword>
<dbReference type="PANTHER" id="PTHR10954">
    <property type="entry name" value="RIBONUCLEASE H2 SUBUNIT A"/>
    <property type="match status" value="1"/>
</dbReference>
<evidence type="ECO:0000256" key="1">
    <source>
        <dbReference type="ARBA" id="ARBA00000077"/>
    </source>
</evidence>
<comment type="function">
    <text evidence="11">Endonuclease that specifically degrades the RNA of RNA-DNA hybrids.</text>
</comment>
<comment type="cofactor">
    <cofactor evidence="2">
        <name>Mn(2+)</name>
        <dbReference type="ChEBI" id="CHEBI:29035"/>
    </cofactor>
</comment>
<dbReference type="GO" id="GO:0032299">
    <property type="term" value="C:ribonuclease H2 complex"/>
    <property type="evidence" value="ECO:0007669"/>
    <property type="project" value="TreeGrafter"/>
</dbReference>
<evidence type="ECO:0000256" key="9">
    <source>
        <dbReference type="ARBA" id="ARBA00024981"/>
    </source>
</evidence>
<evidence type="ECO:0000256" key="5">
    <source>
        <dbReference type="ARBA" id="ARBA00022722"/>
    </source>
</evidence>
<evidence type="ECO:0000256" key="4">
    <source>
        <dbReference type="ARBA" id="ARBA00007058"/>
    </source>
</evidence>
<comment type="function">
    <text evidence="9">Catalytic subunit of RNase HII, an endonuclease that specifically degrades the RNA of RNA:DNA hybrids. Participates in DNA replication, possibly by mediating the removal of lagging-strand Okazaki fragment RNA primers during DNA replication. Mediates the excision of single ribonucleotides from DNA:RNA duplexes.</text>
</comment>
<dbReference type="GO" id="GO:0004523">
    <property type="term" value="F:RNA-DNA hybrid ribonuclease activity"/>
    <property type="evidence" value="ECO:0007669"/>
    <property type="project" value="UniProtKB-EC"/>
</dbReference>
<dbReference type="Gene3D" id="1.10.10.460">
    <property type="entry name" value="Ribonuclease hii. Domain 2"/>
    <property type="match status" value="1"/>
</dbReference>
<protein>
    <recommendedName>
        <fullName evidence="11">Ribonuclease</fullName>
        <ecNumber evidence="11">3.1.26.4</ecNumber>
    </recommendedName>
</protein>
<comment type="cofactor">
    <cofactor evidence="3">
        <name>Mg(2+)</name>
        <dbReference type="ChEBI" id="CHEBI:18420"/>
    </cofactor>
</comment>
<proteinExistence type="inferred from homology"/>
<evidence type="ECO:0000256" key="10">
    <source>
        <dbReference type="PROSITE-ProRule" id="PRU01319"/>
    </source>
</evidence>
<evidence type="ECO:0000256" key="6">
    <source>
        <dbReference type="ARBA" id="ARBA00022723"/>
    </source>
</evidence>
<comment type="catalytic activity">
    <reaction evidence="1 11">
        <text>Endonucleolytic cleavage to 5'-phosphomonoester.</text>
        <dbReference type="EC" id="3.1.26.4"/>
    </reaction>
</comment>
<keyword evidence="7 11" id="KW-0255">Endonuclease</keyword>
<dbReference type="Pfam" id="PF01351">
    <property type="entry name" value="RNase_HII"/>
    <property type="match status" value="1"/>
</dbReference>
<feature type="domain" description="RNase H type-2" evidence="12">
    <location>
        <begin position="204"/>
        <end position="345"/>
    </location>
</feature>
<dbReference type="PROSITE" id="PS51975">
    <property type="entry name" value="RNASE_H_2"/>
    <property type="match status" value="1"/>
</dbReference>
<keyword evidence="5 11" id="KW-0540">Nuclease</keyword>
<dbReference type="CDD" id="cd07181">
    <property type="entry name" value="RNase_HII_eukaryota_like"/>
    <property type="match status" value="1"/>
</dbReference>
<dbReference type="GO" id="GO:0003723">
    <property type="term" value="F:RNA binding"/>
    <property type="evidence" value="ECO:0007669"/>
    <property type="project" value="UniProtKB-UniRule"/>
</dbReference>
<dbReference type="InterPro" id="IPR001352">
    <property type="entry name" value="RNase_HII/HIII"/>
</dbReference>
<dbReference type="Gene3D" id="3.30.420.10">
    <property type="entry name" value="Ribonuclease H-like superfamily/Ribonuclease H"/>
    <property type="match status" value="1"/>
</dbReference>
<evidence type="ECO:0000259" key="12">
    <source>
        <dbReference type="PROSITE" id="PS51975"/>
    </source>
</evidence>
<dbReference type="GO" id="GO:0046872">
    <property type="term" value="F:metal ion binding"/>
    <property type="evidence" value="ECO:0007669"/>
    <property type="project" value="UniProtKB-KW"/>
</dbReference>
<reference evidence="13 14" key="1">
    <citation type="submission" date="2019-07" db="EMBL/GenBank/DDBJ databases">
        <title>Draft genome assembly of a fouling barnacle, Amphibalanus amphitrite (Darwin, 1854): The first reference genome for Thecostraca.</title>
        <authorList>
            <person name="Kim W."/>
        </authorList>
    </citation>
    <scope>NUCLEOTIDE SEQUENCE [LARGE SCALE GENOMIC DNA]</scope>
    <source>
        <strain evidence="13">SNU_AA5</strain>
        <tissue evidence="13">Soma without cirri and trophi</tissue>
    </source>
</reference>
<dbReference type="EC" id="3.1.26.4" evidence="11"/>
<dbReference type="EMBL" id="VIIS01000025">
    <property type="protein sequence ID" value="KAF0314393.1"/>
    <property type="molecule type" value="Genomic_DNA"/>
</dbReference>
<evidence type="ECO:0000256" key="3">
    <source>
        <dbReference type="ARBA" id="ARBA00001946"/>
    </source>
</evidence>
<dbReference type="FunFam" id="1.10.10.460:FF:000001">
    <property type="entry name" value="Ribonuclease"/>
    <property type="match status" value="1"/>
</dbReference>
<name>A0A6A4X808_AMPAM</name>
<dbReference type="Proteomes" id="UP000440578">
    <property type="component" value="Unassembled WGS sequence"/>
</dbReference>
<dbReference type="GO" id="GO:0006298">
    <property type="term" value="P:mismatch repair"/>
    <property type="evidence" value="ECO:0007669"/>
    <property type="project" value="TreeGrafter"/>
</dbReference>
<dbReference type="OrthoDB" id="5813749at2759"/>
<evidence type="ECO:0000256" key="2">
    <source>
        <dbReference type="ARBA" id="ARBA00001936"/>
    </source>
</evidence>
<evidence type="ECO:0000256" key="11">
    <source>
        <dbReference type="RuleBase" id="RU003515"/>
    </source>
</evidence>
<evidence type="ECO:0000256" key="7">
    <source>
        <dbReference type="ARBA" id="ARBA00022759"/>
    </source>
</evidence>
<dbReference type="InterPro" id="IPR023160">
    <property type="entry name" value="RNase_HII_hlx-loop-hlx_cap_dom"/>
</dbReference>
<comment type="caution">
    <text evidence="13">The sequence shown here is derived from an EMBL/GenBank/DDBJ whole genome shotgun (WGS) entry which is preliminary data.</text>
</comment>